<dbReference type="RefSeq" id="WP_071084854.1">
    <property type="nucleotide sequence ID" value="NZ_MBLM01000116.1"/>
</dbReference>
<dbReference type="Gene3D" id="3.40.50.300">
    <property type="entry name" value="P-loop containing nucleotide triphosphate hydrolases"/>
    <property type="match status" value="2"/>
</dbReference>
<dbReference type="Pfam" id="PF00270">
    <property type="entry name" value="DEAD"/>
    <property type="match status" value="1"/>
</dbReference>
<evidence type="ECO:0000313" key="8">
    <source>
        <dbReference type="EMBL" id="OHV36537.1"/>
    </source>
</evidence>
<evidence type="ECO:0000256" key="4">
    <source>
        <dbReference type="ARBA" id="ARBA00022840"/>
    </source>
</evidence>
<dbReference type="InterPro" id="IPR007502">
    <property type="entry name" value="Helicase-assoc_dom"/>
</dbReference>
<keyword evidence="4" id="KW-0067">ATP-binding</keyword>
<keyword evidence="1" id="KW-0547">Nucleotide-binding</keyword>
<dbReference type="PROSITE" id="PS51194">
    <property type="entry name" value="HELICASE_CTER"/>
    <property type="match status" value="1"/>
</dbReference>
<feature type="domain" description="Helicase ATP-binding" evidence="6">
    <location>
        <begin position="31"/>
        <end position="193"/>
    </location>
</feature>
<protein>
    <submittedName>
        <fullName evidence="8">ATP-dependent helicase HrpB</fullName>
    </submittedName>
</protein>
<dbReference type="Pfam" id="PF08482">
    <property type="entry name" value="HrpB_C"/>
    <property type="match status" value="1"/>
</dbReference>
<evidence type="ECO:0000256" key="3">
    <source>
        <dbReference type="ARBA" id="ARBA00022806"/>
    </source>
</evidence>
<dbReference type="PANTHER" id="PTHR43519">
    <property type="entry name" value="ATP-DEPENDENT RNA HELICASE HRPB"/>
    <property type="match status" value="1"/>
</dbReference>
<dbReference type="PIRSF" id="PIRSF005496">
    <property type="entry name" value="ATP_hel_hrpB"/>
    <property type="match status" value="1"/>
</dbReference>
<dbReference type="InterPro" id="IPR011545">
    <property type="entry name" value="DEAD/DEAH_box_helicase_dom"/>
</dbReference>
<dbReference type="GO" id="GO:0004386">
    <property type="term" value="F:helicase activity"/>
    <property type="evidence" value="ECO:0007669"/>
    <property type="project" value="UniProtKB-KW"/>
</dbReference>
<proteinExistence type="predicted"/>
<dbReference type="Gene3D" id="1.20.120.1080">
    <property type="match status" value="1"/>
</dbReference>
<evidence type="ECO:0000256" key="2">
    <source>
        <dbReference type="ARBA" id="ARBA00022801"/>
    </source>
</evidence>
<dbReference type="GO" id="GO:0005524">
    <property type="term" value="F:ATP binding"/>
    <property type="evidence" value="ECO:0007669"/>
    <property type="project" value="UniProtKB-KW"/>
</dbReference>
<dbReference type="Pfam" id="PF00271">
    <property type="entry name" value="Helicase_C"/>
    <property type="match status" value="1"/>
</dbReference>
<sequence length="872" mass="90432">MLPDLTVAGADLPVRAALPALVAALTARDQHGPGGTGGAAVLVAPPGTGKTTLVPLALADHVPGRVLVVEPRRIAVRAAARRMTSLAGGGEVGGAVGYTIRGERRAGPSTRVEVVTTGVLVRRLQRDPELPGTDAVILDECHERHLDADLALAFLLDVRAALRPDLLLLAASATADTRRLAAMLGAPGQPAPVIGTDASMYDVEVVWAPPPGTVAPAHGLRVDPKLLDHVAATVGRALRETSGDVLVFLPGAGEIAAVAGRLAGHRTAVDVLTLHGRQTGGAQDAVLRPGPRRRVVLATAVAESSLTVPGVRVVVDAGLARSPRMDHARGLGSLVTVRVSRSSAGQRAGRAGREAPGRVYRCWSAAEHDRLPAQPEPEIAVADLTAFALELAAWGHPGGVGLPLLSDPPAGAMEAAGVSLRALSAVDETGRVTPRGRSIAQVGAHPRLARALLDGTRAIGARRAAEVVAMLSGDGPAGGPSDDLVATWRRLRDGTDRAASTRWREETRRLRSAAEAAPAGPGEPGGSGGSARPAARGTGGMTDDLAAGLVVGLAFPERLARARDAGSSNYLMAGGTGAELAAGSALTGAEWLAIAVADRGPGRTSARVRLAVALDAATAREAGAALLRTEDEVAWSGGDIVARRLERLGAIVLAERPVTRPDPSLLRAAVLDGLRDAGLPVLRWSADALALRDRLAFCHRLLGAPWPDVTDAALLDSAPDWLGPDLDGVRRRVDLGRIDAGGALRRLLPWPQATRLDELAPERVAVPSGSRVRLDYSGTSGAAGPVLAVKIAEVFGWERVPVVADGRAPLVLHLLSPAGRPVAVTSDLASFWRTGYPQVRAELRGRYPRHPWPDDPTTAPPTRRVAPRTRGR</sequence>
<dbReference type="PROSITE" id="PS51192">
    <property type="entry name" value="HELICASE_ATP_BIND_1"/>
    <property type="match status" value="1"/>
</dbReference>
<keyword evidence="3 8" id="KW-0347">Helicase</keyword>
<evidence type="ECO:0000256" key="1">
    <source>
        <dbReference type="ARBA" id="ARBA00022741"/>
    </source>
</evidence>
<evidence type="ECO:0000313" key="9">
    <source>
        <dbReference type="Proteomes" id="UP000179627"/>
    </source>
</evidence>
<evidence type="ECO:0000259" key="6">
    <source>
        <dbReference type="PROSITE" id="PS51192"/>
    </source>
</evidence>
<organism evidence="8 9">
    <name type="scientific">Parafrankia colletiae</name>
    <dbReference type="NCBI Taxonomy" id="573497"/>
    <lineage>
        <taxon>Bacteria</taxon>
        <taxon>Bacillati</taxon>
        <taxon>Actinomycetota</taxon>
        <taxon>Actinomycetes</taxon>
        <taxon>Frankiales</taxon>
        <taxon>Frankiaceae</taxon>
        <taxon>Parafrankia</taxon>
    </lineage>
</organism>
<keyword evidence="2" id="KW-0378">Hydrolase</keyword>
<name>A0A1S1QS48_9ACTN</name>
<dbReference type="Proteomes" id="UP000179627">
    <property type="component" value="Unassembled WGS sequence"/>
</dbReference>
<dbReference type="PANTHER" id="PTHR43519:SF1">
    <property type="entry name" value="ATP-DEPENDENT RNA HELICASE HRPB"/>
    <property type="match status" value="1"/>
</dbReference>
<dbReference type="InterPro" id="IPR014001">
    <property type="entry name" value="Helicase_ATP-bd"/>
</dbReference>
<feature type="region of interest" description="Disordered" evidence="5">
    <location>
        <begin position="495"/>
        <end position="539"/>
    </location>
</feature>
<dbReference type="SMART" id="SM00487">
    <property type="entry name" value="DEXDc"/>
    <property type="match status" value="1"/>
</dbReference>
<dbReference type="SMART" id="SM00847">
    <property type="entry name" value="HA2"/>
    <property type="match status" value="1"/>
</dbReference>
<gene>
    <name evidence="8" type="ORF">CC117_17845</name>
</gene>
<accession>A0A1S1QS48</accession>
<dbReference type="EMBL" id="MBLM01000116">
    <property type="protein sequence ID" value="OHV36537.1"/>
    <property type="molecule type" value="Genomic_DNA"/>
</dbReference>
<dbReference type="InterPro" id="IPR027417">
    <property type="entry name" value="P-loop_NTPase"/>
</dbReference>
<dbReference type="InterPro" id="IPR001650">
    <property type="entry name" value="Helicase_C-like"/>
</dbReference>
<dbReference type="InterPro" id="IPR013689">
    <property type="entry name" value="RNA_helicase_ATP-dep_HrpB_C"/>
</dbReference>
<dbReference type="NCBIfam" id="TIGR01970">
    <property type="entry name" value="DEAH_box_HrpB"/>
    <property type="match status" value="1"/>
</dbReference>
<dbReference type="GO" id="GO:0003676">
    <property type="term" value="F:nucleic acid binding"/>
    <property type="evidence" value="ECO:0007669"/>
    <property type="project" value="InterPro"/>
</dbReference>
<feature type="domain" description="Helicase C-terminal" evidence="7">
    <location>
        <begin position="225"/>
        <end position="395"/>
    </location>
</feature>
<dbReference type="InterPro" id="IPR010225">
    <property type="entry name" value="HrpB"/>
</dbReference>
<dbReference type="CDD" id="cd18791">
    <property type="entry name" value="SF2_C_RHA"/>
    <property type="match status" value="1"/>
</dbReference>
<reference evidence="9" key="1">
    <citation type="submission" date="2016-07" db="EMBL/GenBank/DDBJ databases">
        <title>Sequence Frankia sp. strain CcI1.17.</title>
        <authorList>
            <person name="Ghodhbane-Gtari F."/>
            <person name="Swanson E."/>
            <person name="Gueddou A."/>
            <person name="Morris K."/>
            <person name="Hezbri K."/>
            <person name="Ktari A."/>
            <person name="Nouioui I."/>
            <person name="Abebe-Akele F."/>
            <person name="Simpson S."/>
            <person name="Thomas K."/>
            <person name="Gtari M."/>
            <person name="Tisa L.S."/>
            <person name="Hurst S."/>
        </authorList>
    </citation>
    <scope>NUCLEOTIDE SEQUENCE [LARGE SCALE GENOMIC DNA]</scope>
    <source>
        <strain evidence="9">Cc1.17</strain>
    </source>
</reference>
<dbReference type="AlphaFoldDB" id="A0A1S1QS48"/>
<comment type="caution">
    <text evidence="8">The sequence shown here is derived from an EMBL/GenBank/DDBJ whole genome shotgun (WGS) entry which is preliminary data.</text>
</comment>
<feature type="region of interest" description="Disordered" evidence="5">
    <location>
        <begin position="846"/>
        <end position="872"/>
    </location>
</feature>
<evidence type="ECO:0000256" key="5">
    <source>
        <dbReference type="SAM" id="MobiDB-lite"/>
    </source>
</evidence>
<dbReference type="SUPFAM" id="SSF52540">
    <property type="entry name" value="P-loop containing nucleoside triphosphate hydrolases"/>
    <property type="match status" value="1"/>
</dbReference>
<evidence type="ECO:0000259" key="7">
    <source>
        <dbReference type="PROSITE" id="PS51194"/>
    </source>
</evidence>
<dbReference type="SMART" id="SM00490">
    <property type="entry name" value="HELICc"/>
    <property type="match status" value="1"/>
</dbReference>
<dbReference type="GO" id="GO:0016787">
    <property type="term" value="F:hydrolase activity"/>
    <property type="evidence" value="ECO:0007669"/>
    <property type="project" value="UniProtKB-KW"/>
</dbReference>
<keyword evidence="9" id="KW-1185">Reference proteome</keyword>
<dbReference type="OrthoDB" id="9805617at2"/>